<dbReference type="Proteomes" id="UP000053937">
    <property type="component" value="Unassembled WGS sequence"/>
</dbReference>
<protein>
    <recommendedName>
        <fullName evidence="1">Plasmid pRiA4b Orf3-like domain-containing protein</fullName>
    </recommendedName>
</protein>
<evidence type="ECO:0000313" key="2">
    <source>
        <dbReference type="EMBL" id="KUL27924.1"/>
    </source>
</evidence>
<evidence type="ECO:0000313" key="3">
    <source>
        <dbReference type="Proteomes" id="UP000053937"/>
    </source>
</evidence>
<dbReference type="EMBL" id="LMBR01000140">
    <property type="protein sequence ID" value="KUL27924.1"/>
    <property type="molecule type" value="Genomic_DNA"/>
</dbReference>
<dbReference type="RefSeq" id="WP_059139048.1">
    <property type="nucleotide sequence ID" value="NZ_LMBR01000140.1"/>
</dbReference>
<evidence type="ECO:0000259" key="1">
    <source>
        <dbReference type="Pfam" id="PF07929"/>
    </source>
</evidence>
<dbReference type="SUPFAM" id="SSF159941">
    <property type="entry name" value="MM3350-like"/>
    <property type="match status" value="1"/>
</dbReference>
<gene>
    <name evidence="2" type="ORF">ASB62_05955</name>
</gene>
<name>A0A117MP18_CHLLI</name>
<sequence length="206" mass="24050">MSKLVYQFRITLKVIDPPVWRVIRIPKEYTFWDLHVAIQDAMGWMDYHLHEFRKGARPEPATPRIGIPIEGEDDFFPNSPLLPGWQISIDEYFHEPGMKMYYEYDFGDGWLHEVLLEGVLLREKGVKYPNCIAGGRTTPPEDCGGPHGYYSMLETLADAASEDYKETLTWLRHHVKNYLPYEPNAFDIGKIRFTSAARRLNRLLKE</sequence>
<reference evidence="2 3" key="1">
    <citation type="submission" date="2015-10" db="EMBL/GenBank/DDBJ databases">
        <title>Draft Genome Sequence of Chlorobium limicola strain Frasassi Growing under Artificial Lighting in the Frasassi Cave System.</title>
        <authorList>
            <person name="Mansor M."/>
            <person name="Macalady J."/>
        </authorList>
    </citation>
    <scope>NUCLEOTIDE SEQUENCE [LARGE SCALE GENOMIC DNA]</scope>
    <source>
        <strain evidence="2 3">Frasassi</strain>
    </source>
</reference>
<dbReference type="OrthoDB" id="9801392at2"/>
<dbReference type="AlphaFoldDB" id="A0A117MP18"/>
<comment type="caution">
    <text evidence="2">The sequence shown here is derived from an EMBL/GenBank/DDBJ whole genome shotgun (WGS) entry which is preliminary data.</text>
</comment>
<accession>A0A117MP18</accession>
<dbReference type="InterPro" id="IPR012912">
    <property type="entry name" value="Plasmid_pRiA4b_Orf3-like"/>
</dbReference>
<dbReference type="PANTHER" id="PTHR41878">
    <property type="entry name" value="LEXA REPRESSOR-RELATED"/>
    <property type="match status" value="1"/>
</dbReference>
<dbReference type="Gene3D" id="3.10.290.30">
    <property type="entry name" value="MM3350-like"/>
    <property type="match status" value="1"/>
</dbReference>
<organism evidence="2 3">
    <name type="scientific">Chlorobium limicola</name>
    <dbReference type="NCBI Taxonomy" id="1092"/>
    <lineage>
        <taxon>Bacteria</taxon>
        <taxon>Pseudomonadati</taxon>
        <taxon>Chlorobiota</taxon>
        <taxon>Chlorobiia</taxon>
        <taxon>Chlorobiales</taxon>
        <taxon>Chlorobiaceae</taxon>
        <taxon>Chlorobium/Pelodictyon group</taxon>
        <taxon>Chlorobium</taxon>
    </lineage>
</organism>
<dbReference type="InterPro" id="IPR024047">
    <property type="entry name" value="MM3350-like_sf"/>
</dbReference>
<dbReference type="PANTHER" id="PTHR41878:SF1">
    <property type="entry name" value="TNPR PROTEIN"/>
    <property type="match status" value="1"/>
</dbReference>
<proteinExistence type="predicted"/>
<keyword evidence="3" id="KW-1185">Reference proteome</keyword>
<feature type="domain" description="Plasmid pRiA4b Orf3-like" evidence="1">
    <location>
        <begin position="5"/>
        <end position="188"/>
    </location>
</feature>
<dbReference type="Pfam" id="PF07929">
    <property type="entry name" value="PRiA4_ORF3"/>
    <property type="match status" value="1"/>
</dbReference>